<accession>A0A5A9NZ57</accession>
<protein>
    <submittedName>
        <fullName evidence="2">Tumor necrosis factor alpha-induced protein 8-like protein 3</fullName>
    </submittedName>
</protein>
<dbReference type="FunFam" id="1.20.1440.160:FF:000001">
    <property type="entry name" value="Tumor necrosis factor alpha-induced protein 8-like 1"/>
    <property type="match status" value="1"/>
</dbReference>
<comment type="caution">
    <text evidence="2">The sequence shown here is derived from an EMBL/GenBank/DDBJ whole genome shotgun (WGS) entry which is preliminary data.</text>
</comment>
<dbReference type="GO" id="GO:0042981">
    <property type="term" value="P:regulation of apoptotic process"/>
    <property type="evidence" value="ECO:0007669"/>
    <property type="project" value="InterPro"/>
</dbReference>
<organism evidence="2 3">
    <name type="scientific">Triplophysa tibetana</name>
    <dbReference type="NCBI Taxonomy" id="1572043"/>
    <lineage>
        <taxon>Eukaryota</taxon>
        <taxon>Metazoa</taxon>
        <taxon>Chordata</taxon>
        <taxon>Craniata</taxon>
        <taxon>Vertebrata</taxon>
        <taxon>Euteleostomi</taxon>
        <taxon>Actinopterygii</taxon>
        <taxon>Neopterygii</taxon>
        <taxon>Teleostei</taxon>
        <taxon>Ostariophysi</taxon>
        <taxon>Cypriniformes</taxon>
        <taxon>Nemacheilidae</taxon>
        <taxon>Triplophysa</taxon>
    </lineage>
</organism>
<gene>
    <name evidence="2" type="ORF">E1301_Tti017612</name>
</gene>
<dbReference type="AlphaFoldDB" id="A0A5A9NZ57"/>
<reference evidence="2 3" key="1">
    <citation type="journal article" date="2019" name="Mol. Ecol. Resour.">
        <title>Chromosome-level genome assembly of Triplophysa tibetana, a fish adapted to the harsh high-altitude environment of the Tibetan Plateau.</title>
        <authorList>
            <person name="Yang X."/>
            <person name="Liu H."/>
            <person name="Ma Z."/>
            <person name="Zou Y."/>
            <person name="Zou M."/>
            <person name="Mao Y."/>
            <person name="Li X."/>
            <person name="Wang H."/>
            <person name="Chen T."/>
            <person name="Wang W."/>
            <person name="Yang R."/>
        </authorList>
    </citation>
    <scope>NUCLEOTIDE SEQUENCE [LARGE SCALE GENOMIC DNA]</scope>
    <source>
        <strain evidence="2">TTIB1903HZAU</strain>
        <tissue evidence="2">Muscle</tissue>
    </source>
</reference>
<dbReference type="EMBL" id="SOYY01000011">
    <property type="protein sequence ID" value="KAA0714565.1"/>
    <property type="molecule type" value="Genomic_DNA"/>
</dbReference>
<dbReference type="InterPro" id="IPR038355">
    <property type="entry name" value="TNFAIP8_sf"/>
</dbReference>
<sequence length="400" mass="44548">MTDSDRRCVPLCERILSDFDKHGFCFECLGADHAAQGLEGECELCEVFEFRVLRARLAFFKRDRATSSSSWGSRFELDKARETDPSASPVHSPNRDVLASASGACLGTSSEPAEDEASPVSAGLDSTASERSSRDTKAIEDLIGAAFVKYLPRRAQASGVSANHSGSVPQSRPGTQSRVGPVYLRREVLRESVASRAPPRTGRGAAHRAPQAASGGQECFNSKSLALQAQKKILSKMATVANLLTDDTSSEILDELYKASREYTKSKKEAHKIIKDVIKIALKIGILYRNHQFSHEEMETVERFKKKMNQAAMTVVSFYEVEYTFDRTILSNLLMECRDHLHELVEHHLTARSHGRIDHVFNHFAHVDFLTELYGPSEDYRLNLRKICDGINKLLDEGVL</sequence>
<keyword evidence="3" id="KW-1185">Reference proteome</keyword>
<dbReference type="PANTHER" id="PTHR12757:SF5">
    <property type="entry name" value="TUMOR NECROSIS FACTOR ALPHA-INDUCED PROTEIN 8-LIKE PROTEIN 3"/>
    <property type="match status" value="1"/>
</dbReference>
<evidence type="ECO:0000256" key="1">
    <source>
        <dbReference type="SAM" id="MobiDB-lite"/>
    </source>
</evidence>
<dbReference type="GO" id="GO:0005737">
    <property type="term" value="C:cytoplasm"/>
    <property type="evidence" value="ECO:0007669"/>
    <property type="project" value="TreeGrafter"/>
</dbReference>
<feature type="region of interest" description="Disordered" evidence="1">
    <location>
        <begin position="105"/>
        <end position="135"/>
    </location>
</feature>
<dbReference type="Gene3D" id="1.20.1440.160">
    <property type="entry name" value="Tumor necrosis factor alpha-induced protein 8-like"/>
    <property type="match status" value="1"/>
</dbReference>
<dbReference type="Proteomes" id="UP000324632">
    <property type="component" value="Chromosome 11"/>
</dbReference>
<dbReference type="PANTHER" id="PTHR12757">
    <property type="entry name" value="TUMOR NECROSIS FACTOR INDUCED PROTEIN"/>
    <property type="match status" value="1"/>
</dbReference>
<evidence type="ECO:0000313" key="3">
    <source>
        <dbReference type="Proteomes" id="UP000324632"/>
    </source>
</evidence>
<evidence type="ECO:0000313" key="2">
    <source>
        <dbReference type="EMBL" id="KAA0714565.1"/>
    </source>
</evidence>
<feature type="region of interest" description="Disordered" evidence="1">
    <location>
        <begin position="195"/>
        <end position="217"/>
    </location>
</feature>
<dbReference type="Pfam" id="PF05527">
    <property type="entry name" value="TNFAIP8"/>
    <property type="match status" value="1"/>
</dbReference>
<name>A0A5A9NZ57_9TELE</name>
<dbReference type="InterPro" id="IPR008477">
    <property type="entry name" value="TNFAIP8-like"/>
</dbReference>
<proteinExistence type="predicted"/>